<gene>
    <name evidence="1" type="ORF">BPAG_LOCUS13682</name>
</gene>
<dbReference type="AlphaFoldDB" id="A0A0N4TXP8"/>
<evidence type="ECO:0000313" key="3">
    <source>
        <dbReference type="WBParaSite" id="BPAG_0001375401-mRNA-1"/>
    </source>
</evidence>
<organism evidence="3">
    <name type="scientific">Brugia pahangi</name>
    <name type="common">Filarial nematode worm</name>
    <dbReference type="NCBI Taxonomy" id="6280"/>
    <lineage>
        <taxon>Eukaryota</taxon>
        <taxon>Metazoa</taxon>
        <taxon>Ecdysozoa</taxon>
        <taxon>Nematoda</taxon>
        <taxon>Chromadorea</taxon>
        <taxon>Rhabditida</taxon>
        <taxon>Spirurina</taxon>
        <taxon>Spiruromorpha</taxon>
        <taxon>Filarioidea</taxon>
        <taxon>Onchocercidae</taxon>
        <taxon>Brugia</taxon>
    </lineage>
</organism>
<dbReference type="Proteomes" id="UP000278627">
    <property type="component" value="Unassembled WGS sequence"/>
</dbReference>
<sequence>MRWLMIVNCLEMSCKMMQLQSIASKKKNEKRVPWIYHHHPIHNSSHLHNKRNRLLSTSMIHKKSVSKHTRYPKIKLLCFLLKRKRSTASKRLR</sequence>
<evidence type="ECO:0000313" key="2">
    <source>
        <dbReference type="Proteomes" id="UP000278627"/>
    </source>
</evidence>
<evidence type="ECO:0000313" key="1">
    <source>
        <dbReference type="EMBL" id="VDN94867.1"/>
    </source>
</evidence>
<protein>
    <submittedName>
        <fullName evidence="3">Secreted protein</fullName>
    </submittedName>
</protein>
<accession>A0A0N4TXP8</accession>
<reference evidence="3" key="1">
    <citation type="submission" date="2017-02" db="UniProtKB">
        <authorList>
            <consortium name="WormBaseParasite"/>
        </authorList>
    </citation>
    <scope>IDENTIFICATION</scope>
</reference>
<keyword evidence="2" id="KW-1185">Reference proteome</keyword>
<name>A0A0N4TXP8_BRUPA</name>
<dbReference type="EMBL" id="UZAD01013430">
    <property type="protein sequence ID" value="VDN94867.1"/>
    <property type="molecule type" value="Genomic_DNA"/>
</dbReference>
<dbReference type="WBParaSite" id="BPAG_0001375401-mRNA-1">
    <property type="protein sequence ID" value="BPAG_0001375401-mRNA-1"/>
    <property type="gene ID" value="BPAG_0001375401"/>
</dbReference>
<reference evidence="1 2" key="2">
    <citation type="submission" date="2018-11" db="EMBL/GenBank/DDBJ databases">
        <authorList>
            <consortium name="Pathogen Informatics"/>
        </authorList>
    </citation>
    <scope>NUCLEOTIDE SEQUENCE [LARGE SCALE GENOMIC DNA]</scope>
</reference>
<proteinExistence type="predicted"/>